<proteinExistence type="predicted"/>
<dbReference type="AlphaFoldDB" id="A0A7T8GYS5"/>
<evidence type="ECO:0000313" key="1">
    <source>
        <dbReference type="EMBL" id="QQP39951.1"/>
    </source>
</evidence>
<evidence type="ECO:0000313" key="2">
    <source>
        <dbReference type="Proteomes" id="UP000595437"/>
    </source>
</evidence>
<gene>
    <name evidence="1" type="ORF">FKW44_013831</name>
</gene>
<accession>A0A7T8GYS5</accession>
<protein>
    <submittedName>
        <fullName evidence="1">Uncharacterized protein</fullName>
    </submittedName>
</protein>
<reference evidence="2" key="1">
    <citation type="submission" date="2021-01" db="EMBL/GenBank/DDBJ databases">
        <title>Caligus Genome Assembly.</title>
        <authorList>
            <person name="Gallardo-Escarate C."/>
        </authorList>
    </citation>
    <scope>NUCLEOTIDE SEQUENCE [LARGE SCALE GENOMIC DNA]</scope>
</reference>
<dbReference type="Proteomes" id="UP000595437">
    <property type="component" value="Chromosome 9"/>
</dbReference>
<sequence>MSLLQPDRPPDWRGRNNNIVGASIIEEGASSSGEECDELINNNGRVEGRKRRDRVVSKALSYIQAQ</sequence>
<organism evidence="1 2">
    <name type="scientific">Caligus rogercresseyi</name>
    <name type="common">Sea louse</name>
    <dbReference type="NCBI Taxonomy" id="217165"/>
    <lineage>
        <taxon>Eukaryota</taxon>
        <taxon>Metazoa</taxon>
        <taxon>Ecdysozoa</taxon>
        <taxon>Arthropoda</taxon>
        <taxon>Crustacea</taxon>
        <taxon>Multicrustacea</taxon>
        <taxon>Hexanauplia</taxon>
        <taxon>Copepoda</taxon>
        <taxon>Siphonostomatoida</taxon>
        <taxon>Caligidae</taxon>
        <taxon>Caligus</taxon>
    </lineage>
</organism>
<keyword evidence="2" id="KW-1185">Reference proteome</keyword>
<name>A0A7T8GYS5_CALRO</name>
<dbReference type="EMBL" id="CP045898">
    <property type="protein sequence ID" value="QQP39951.1"/>
    <property type="molecule type" value="Genomic_DNA"/>
</dbReference>